<feature type="domain" description="DUF4604" evidence="2">
    <location>
        <begin position="8"/>
        <end position="164"/>
    </location>
</feature>
<dbReference type="InterPro" id="IPR027911">
    <property type="entry name" value="DUF4604"/>
</dbReference>
<keyword evidence="4" id="KW-1185">Reference proteome</keyword>
<reference evidence="3" key="1">
    <citation type="journal article" date="2020" name="Stud. Mycol.">
        <title>101 Dothideomycetes genomes: a test case for predicting lifestyles and emergence of pathogens.</title>
        <authorList>
            <person name="Haridas S."/>
            <person name="Albert R."/>
            <person name="Binder M."/>
            <person name="Bloem J."/>
            <person name="Labutti K."/>
            <person name="Salamov A."/>
            <person name="Andreopoulos B."/>
            <person name="Baker S."/>
            <person name="Barry K."/>
            <person name="Bills G."/>
            <person name="Bluhm B."/>
            <person name="Cannon C."/>
            <person name="Castanera R."/>
            <person name="Culley D."/>
            <person name="Daum C."/>
            <person name="Ezra D."/>
            <person name="Gonzalez J."/>
            <person name="Henrissat B."/>
            <person name="Kuo A."/>
            <person name="Liang C."/>
            <person name="Lipzen A."/>
            <person name="Lutzoni F."/>
            <person name="Magnuson J."/>
            <person name="Mondo S."/>
            <person name="Nolan M."/>
            <person name="Ohm R."/>
            <person name="Pangilinan J."/>
            <person name="Park H.-J."/>
            <person name="Ramirez L."/>
            <person name="Alfaro M."/>
            <person name="Sun H."/>
            <person name="Tritt A."/>
            <person name="Yoshinaga Y."/>
            <person name="Zwiers L.-H."/>
            <person name="Turgeon B."/>
            <person name="Goodwin S."/>
            <person name="Spatafora J."/>
            <person name="Crous P."/>
            <person name="Grigoriev I."/>
        </authorList>
    </citation>
    <scope>NUCLEOTIDE SEQUENCE</scope>
    <source>
        <strain evidence="3">CBS 262.69</strain>
    </source>
</reference>
<sequence>MSTNIKGKDLTYDSTLPPFLRRLRGEIAGQTSDPDRHANPVARPQRLRNQKDDDDDAPTYVLEDTNDTLSKAEYEALIKGDEEKETTADAAGKPAPPDTQPRAKERIMEVGGQAKKRKAARIVGSDNESESEPVAPPAKPTKKPATKPKKKAKAKPGLLSFADEA</sequence>
<gene>
    <name evidence="3" type="ORF">EJ06DRAFT_132815</name>
</gene>
<dbReference type="AlphaFoldDB" id="A0A6G1HPB2"/>
<protein>
    <recommendedName>
        <fullName evidence="2">DUF4604 domain-containing protein</fullName>
    </recommendedName>
</protein>
<feature type="region of interest" description="Disordered" evidence="1">
    <location>
        <begin position="25"/>
        <end position="165"/>
    </location>
</feature>
<dbReference type="Pfam" id="PF15377">
    <property type="entry name" value="DUF4604"/>
    <property type="match status" value="1"/>
</dbReference>
<dbReference type="Proteomes" id="UP000799640">
    <property type="component" value="Unassembled WGS sequence"/>
</dbReference>
<accession>A0A6G1HPB2</accession>
<name>A0A6G1HPB2_9PEZI</name>
<proteinExistence type="predicted"/>
<evidence type="ECO:0000256" key="1">
    <source>
        <dbReference type="SAM" id="MobiDB-lite"/>
    </source>
</evidence>
<feature type="compositionally biased region" description="Basic and acidic residues" evidence="1">
    <location>
        <begin position="70"/>
        <end position="87"/>
    </location>
</feature>
<dbReference type="OrthoDB" id="5388322at2759"/>
<dbReference type="EMBL" id="ML996702">
    <property type="protein sequence ID" value="KAF2397687.1"/>
    <property type="molecule type" value="Genomic_DNA"/>
</dbReference>
<organism evidence="3 4">
    <name type="scientific">Trichodelitschia bisporula</name>
    <dbReference type="NCBI Taxonomy" id="703511"/>
    <lineage>
        <taxon>Eukaryota</taxon>
        <taxon>Fungi</taxon>
        <taxon>Dikarya</taxon>
        <taxon>Ascomycota</taxon>
        <taxon>Pezizomycotina</taxon>
        <taxon>Dothideomycetes</taxon>
        <taxon>Dothideomycetes incertae sedis</taxon>
        <taxon>Phaeotrichales</taxon>
        <taxon>Phaeotrichaceae</taxon>
        <taxon>Trichodelitschia</taxon>
    </lineage>
</organism>
<feature type="compositionally biased region" description="Basic residues" evidence="1">
    <location>
        <begin position="140"/>
        <end position="154"/>
    </location>
</feature>
<evidence type="ECO:0000313" key="4">
    <source>
        <dbReference type="Proteomes" id="UP000799640"/>
    </source>
</evidence>
<evidence type="ECO:0000313" key="3">
    <source>
        <dbReference type="EMBL" id="KAF2397687.1"/>
    </source>
</evidence>
<evidence type="ECO:0000259" key="2">
    <source>
        <dbReference type="Pfam" id="PF15377"/>
    </source>
</evidence>